<dbReference type="CDD" id="cd02766">
    <property type="entry name" value="MopB_3"/>
    <property type="match status" value="1"/>
</dbReference>
<evidence type="ECO:0000256" key="4">
    <source>
        <dbReference type="ARBA" id="ARBA00022723"/>
    </source>
</evidence>
<dbReference type="PROSITE" id="PS00932">
    <property type="entry name" value="MOLYBDOPTERIN_PROK_3"/>
    <property type="match status" value="1"/>
</dbReference>
<feature type="domain" description="4Fe-4S Mo/W bis-MGD-type" evidence="8">
    <location>
        <begin position="12"/>
        <end position="71"/>
    </location>
</feature>
<dbReference type="SMART" id="SM00926">
    <property type="entry name" value="Molybdop_Fe4S4"/>
    <property type="match status" value="1"/>
</dbReference>
<dbReference type="CDD" id="cd02786">
    <property type="entry name" value="MopB_CT_3"/>
    <property type="match status" value="1"/>
</dbReference>
<dbReference type="InterPro" id="IPR006656">
    <property type="entry name" value="Mopterin_OxRdtase"/>
</dbReference>
<keyword evidence="10" id="KW-1185">Reference proteome</keyword>
<reference evidence="9 10" key="1">
    <citation type="submission" date="2007-06" db="EMBL/GenBank/DDBJ databases">
        <authorList>
            <person name="Shimkets L."/>
            <person name="Ferriera S."/>
            <person name="Johnson J."/>
            <person name="Kravitz S."/>
            <person name="Beeson K."/>
            <person name="Sutton G."/>
            <person name="Rogers Y.-H."/>
            <person name="Friedman R."/>
            <person name="Frazier M."/>
            <person name="Venter J.C."/>
        </authorList>
    </citation>
    <scope>NUCLEOTIDE SEQUENCE [LARGE SCALE GENOMIC DNA]</scope>
    <source>
        <strain evidence="9 10">SIR-1</strain>
    </source>
</reference>
<comment type="caution">
    <text evidence="9">The sequence shown here is derived from an EMBL/GenBank/DDBJ whole genome shotgun (WGS) entry which is preliminary data.</text>
</comment>
<dbReference type="STRING" id="391625.PPSIR1_26323"/>
<sequence length="723" mass="78601">MSRAQLRSDPRFEIITGACPHDCPDTCAWQVAVERETGEAADIWGHPDQPLTDGKLCGKVDNYLLRTHHAQRLRQPLRRVGPKGPGARFEPISWDQAIATVAEQIRSRVDQHGPTTVLPYSYSGTLGLLQGEGMAARFFNRLGASRLARSICATAGFEGLVYTLGRARGPDPLDFKHSKLILLWGSNTLTSNMHLWPVIQQARKAGAKVVVIDPVRTRTARAADDWVPIRPGTDAALALALMHVLVTEELVDADYIARGTVGYEALAERVRERWTPARAEAITGVPAARIVELARDYGRAKPAMIRVNYGVQRNRGGGMTVRTIACLPALVGAWKQRGGGVLLSTSGSFELDLRGLERPDLHPAGQPTPRTLNMNRLGQALSGDPEQLRQAHLRARPIDAAPDEPGPPVTALVVYNCNPAAVAPDQQAVLAGLARDELFTVVLEHFATDTVDYADVVLPATTQLEHWDLHKSYGHLYLSLNRPAIAPVGACLPNAEIFRRLARALGFDEPCFAQTDAAILEALVEAQSHPSLATITWQRLLEEGFCRLDLPEPYLPFADGDFPTPSGRCELHSETMAAHGYDPLPSYTAPESAGHVAADPELLQLISPPAHSFLNSTFVNIEKFAKRERGPSVAIHPDDAEHRGIAEGELVELGNGRGSVRLRARVSPDVVRGTVVAASIWWNKLSPEGRNINTLSPPDEADMGAGARFFDVAVHLGKASTKQ</sequence>
<dbReference type="GO" id="GO:0043546">
    <property type="term" value="F:molybdopterin cofactor binding"/>
    <property type="evidence" value="ECO:0007669"/>
    <property type="project" value="InterPro"/>
</dbReference>
<keyword evidence="3" id="KW-0500">Molybdenum</keyword>
<dbReference type="Gene3D" id="2.20.25.90">
    <property type="entry name" value="ADC-like domains"/>
    <property type="match status" value="1"/>
</dbReference>
<dbReference type="Gene3D" id="3.40.228.10">
    <property type="entry name" value="Dimethylsulfoxide Reductase, domain 2"/>
    <property type="match status" value="1"/>
</dbReference>
<dbReference type="Pfam" id="PF00384">
    <property type="entry name" value="Molybdopterin"/>
    <property type="match status" value="1"/>
</dbReference>
<dbReference type="PROSITE" id="PS51669">
    <property type="entry name" value="4FE4S_MOW_BIS_MGD"/>
    <property type="match status" value="1"/>
</dbReference>
<keyword evidence="6" id="KW-0408">Iron</keyword>
<keyword evidence="4" id="KW-0479">Metal-binding</keyword>
<dbReference type="GO" id="GO:0046872">
    <property type="term" value="F:metal ion binding"/>
    <property type="evidence" value="ECO:0007669"/>
    <property type="project" value="UniProtKB-KW"/>
</dbReference>
<evidence type="ECO:0000256" key="6">
    <source>
        <dbReference type="ARBA" id="ARBA00023004"/>
    </source>
</evidence>
<evidence type="ECO:0000313" key="10">
    <source>
        <dbReference type="Proteomes" id="UP000005801"/>
    </source>
</evidence>
<keyword evidence="5" id="KW-0560">Oxidoreductase</keyword>
<dbReference type="SUPFAM" id="SSF50692">
    <property type="entry name" value="ADC-like"/>
    <property type="match status" value="1"/>
</dbReference>
<dbReference type="InterPro" id="IPR006657">
    <property type="entry name" value="MoPterin_dinucl-bd_dom"/>
</dbReference>
<evidence type="ECO:0000256" key="2">
    <source>
        <dbReference type="ARBA" id="ARBA00010312"/>
    </source>
</evidence>
<dbReference type="InterPro" id="IPR009010">
    <property type="entry name" value="Asp_de-COase-like_dom_sf"/>
</dbReference>
<dbReference type="Gene3D" id="2.40.40.20">
    <property type="match status" value="1"/>
</dbReference>
<evidence type="ECO:0000256" key="7">
    <source>
        <dbReference type="ARBA" id="ARBA00023014"/>
    </source>
</evidence>
<comment type="cofactor">
    <cofactor evidence="1">
        <name>Mo-bis(molybdopterin guanine dinucleotide)</name>
        <dbReference type="ChEBI" id="CHEBI:60539"/>
    </cofactor>
</comment>
<dbReference type="eggNOG" id="COG0243">
    <property type="taxonomic scope" value="Bacteria"/>
</dbReference>
<protein>
    <recommendedName>
        <fullName evidence="8">4Fe-4S Mo/W bis-MGD-type domain-containing protein</fullName>
    </recommendedName>
</protein>
<proteinExistence type="inferred from homology"/>
<dbReference type="EMBL" id="ABCS01000048">
    <property type="protein sequence ID" value="EDM77300.1"/>
    <property type="molecule type" value="Genomic_DNA"/>
</dbReference>
<keyword evidence="7" id="KW-0411">Iron-sulfur</keyword>
<dbReference type="PANTHER" id="PTHR43742:SF6">
    <property type="entry name" value="OXIDOREDUCTASE YYAE-RELATED"/>
    <property type="match status" value="1"/>
</dbReference>
<evidence type="ECO:0000256" key="5">
    <source>
        <dbReference type="ARBA" id="ARBA00023002"/>
    </source>
</evidence>
<name>A6G9X5_9BACT</name>
<evidence type="ECO:0000256" key="1">
    <source>
        <dbReference type="ARBA" id="ARBA00001942"/>
    </source>
</evidence>
<gene>
    <name evidence="9" type="ORF">PPSIR1_26323</name>
</gene>
<dbReference type="GO" id="GO:0051536">
    <property type="term" value="F:iron-sulfur cluster binding"/>
    <property type="evidence" value="ECO:0007669"/>
    <property type="project" value="UniProtKB-KW"/>
</dbReference>
<dbReference type="InterPro" id="IPR050612">
    <property type="entry name" value="Prok_Mopterin_Oxidored"/>
</dbReference>
<accession>A6G9X5</accession>
<comment type="similarity">
    <text evidence="2">Belongs to the prokaryotic molybdopterin-containing oxidoreductase family.</text>
</comment>
<dbReference type="GO" id="GO:0016491">
    <property type="term" value="F:oxidoreductase activity"/>
    <property type="evidence" value="ECO:0007669"/>
    <property type="project" value="UniProtKB-KW"/>
</dbReference>
<dbReference type="RefSeq" id="WP_006973517.1">
    <property type="nucleotide sequence ID" value="NZ_ABCS01000048.1"/>
</dbReference>
<dbReference type="Pfam" id="PF01568">
    <property type="entry name" value="Molydop_binding"/>
    <property type="match status" value="1"/>
</dbReference>
<evidence type="ECO:0000256" key="3">
    <source>
        <dbReference type="ARBA" id="ARBA00022505"/>
    </source>
</evidence>
<dbReference type="OrthoDB" id="9810782at2"/>
<dbReference type="Gene3D" id="3.40.50.740">
    <property type="match status" value="1"/>
</dbReference>
<organism evidence="9 10">
    <name type="scientific">Plesiocystis pacifica SIR-1</name>
    <dbReference type="NCBI Taxonomy" id="391625"/>
    <lineage>
        <taxon>Bacteria</taxon>
        <taxon>Pseudomonadati</taxon>
        <taxon>Myxococcota</taxon>
        <taxon>Polyangia</taxon>
        <taxon>Nannocystales</taxon>
        <taxon>Nannocystaceae</taxon>
        <taxon>Plesiocystis</taxon>
    </lineage>
</organism>
<evidence type="ECO:0000259" key="8">
    <source>
        <dbReference type="PROSITE" id="PS51669"/>
    </source>
</evidence>
<dbReference type="InterPro" id="IPR006963">
    <property type="entry name" value="Mopterin_OxRdtase_4Fe-4S_dom"/>
</dbReference>
<dbReference type="InterPro" id="IPR006655">
    <property type="entry name" value="Mopterin_OxRdtase_prok_CS"/>
</dbReference>
<dbReference type="AlphaFoldDB" id="A6G9X5"/>
<dbReference type="PANTHER" id="PTHR43742">
    <property type="entry name" value="TRIMETHYLAMINE-N-OXIDE REDUCTASE"/>
    <property type="match status" value="1"/>
</dbReference>
<dbReference type="Gene3D" id="3.30.2070.10">
    <property type="entry name" value="Formate dehydrogenase/DMSO reductase"/>
    <property type="match status" value="1"/>
</dbReference>
<dbReference type="InterPro" id="IPR037920">
    <property type="entry name" value="YoaE_C"/>
</dbReference>
<evidence type="ECO:0000313" key="9">
    <source>
        <dbReference type="EMBL" id="EDM77300.1"/>
    </source>
</evidence>
<dbReference type="Proteomes" id="UP000005801">
    <property type="component" value="Unassembled WGS sequence"/>
</dbReference>
<dbReference type="SUPFAM" id="SSF53706">
    <property type="entry name" value="Formate dehydrogenase/DMSO reductase, domains 1-3"/>
    <property type="match status" value="1"/>
</dbReference>